<evidence type="ECO:0000313" key="13">
    <source>
        <dbReference type="Proteomes" id="UP000188273"/>
    </source>
</evidence>
<evidence type="ECO:0000256" key="3">
    <source>
        <dbReference type="ARBA" id="ARBA00022618"/>
    </source>
</evidence>
<dbReference type="GO" id="GO:0051301">
    <property type="term" value="P:cell division"/>
    <property type="evidence" value="ECO:0007669"/>
    <property type="project" value="UniProtKB-KW"/>
</dbReference>
<dbReference type="GO" id="GO:0003677">
    <property type="term" value="F:DNA binding"/>
    <property type="evidence" value="ECO:0007669"/>
    <property type="project" value="UniProtKB-UniRule"/>
</dbReference>
<comment type="similarity">
    <text evidence="9">Belongs to the 'phage' integrase family. XerC subfamily.</text>
</comment>
<evidence type="ECO:0000256" key="7">
    <source>
        <dbReference type="ARBA" id="ARBA00023172"/>
    </source>
</evidence>
<feature type="active site" evidence="9">
    <location>
        <position position="177"/>
    </location>
</feature>
<feature type="active site" evidence="9">
    <location>
        <position position="277"/>
    </location>
</feature>
<dbReference type="CDD" id="cd00798">
    <property type="entry name" value="INT_XerDC_C"/>
    <property type="match status" value="1"/>
</dbReference>
<feature type="domain" description="Core-binding (CB)" evidence="11">
    <location>
        <begin position="6"/>
        <end position="92"/>
    </location>
</feature>
<dbReference type="PROSITE" id="PS51900">
    <property type="entry name" value="CB"/>
    <property type="match status" value="1"/>
</dbReference>
<evidence type="ECO:0000259" key="10">
    <source>
        <dbReference type="PROSITE" id="PS51898"/>
    </source>
</evidence>
<feature type="active site" evidence="9">
    <location>
        <position position="153"/>
    </location>
</feature>
<feature type="active site" evidence="9">
    <location>
        <position position="251"/>
    </location>
</feature>
<dbReference type="InterPro" id="IPR050090">
    <property type="entry name" value="Tyrosine_recombinase_XerCD"/>
</dbReference>
<dbReference type="InterPro" id="IPR010998">
    <property type="entry name" value="Integrase_recombinase_N"/>
</dbReference>
<keyword evidence="4 9" id="KW-0159">Chromosome partition</keyword>
<dbReference type="InterPro" id="IPR004107">
    <property type="entry name" value="Integrase_SAM-like_N"/>
</dbReference>
<dbReference type="GO" id="GO:0007059">
    <property type="term" value="P:chromosome segregation"/>
    <property type="evidence" value="ECO:0007669"/>
    <property type="project" value="UniProtKB-UniRule"/>
</dbReference>
<dbReference type="InterPro" id="IPR013762">
    <property type="entry name" value="Integrase-like_cat_sf"/>
</dbReference>
<evidence type="ECO:0000256" key="1">
    <source>
        <dbReference type="ARBA" id="ARBA00004496"/>
    </source>
</evidence>
<dbReference type="InterPro" id="IPR002104">
    <property type="entry name" value="Integrase_catalytic"/>
</dbReference>
<dbReference type="EMBL" id="CP019633">
    <property type="protein sequence ID" value="AQQ09928.1"/>
    <property type="molecule type" value="Genomic_DNA"/>
</dbReference>
<feature type="active site" evidence="9">
    <location>
        <position position="254"/>
    </location>
</feature>
<dbReference type="NCBIfam" id="NF001399">
    <property type="entry name" value="PRK00283.1"/>
    <property type="match status" value="1"/>
</dbReference>
<dbReference type="RefSeq" id="WP_161488162.1">
    <property type="nucleotide sequence ID" value="NZ_CP019633.1"/>
</dbReference>
<evidence type="ECO:0000259" key="11">
    <source>
        <dbReference type="PROSITE" id="PS51900"/>
    </source>
</evidence>
<dbReference type="GO" id="GO:0009037">
    <property type="term" value="F:tyrosine-based site-specific recombinase activity"/>
    <property type="evidence" value="ECO:0007669"/>
    <property type="project" value="UniProtKB-UniRule"/>
</dbReference>
<dbReference type="HAMAP" id="MF_01808">
    <property type="entry name" value="Recomb_XerC_XerD"/>
    <property type="match status" value="1"/>
</dbReference>
<dbReference type="Gene3D" id="1.10.443.10">
    <property type="entry name" value="Intergrase catalytic core"/>
    <property type="match status" value="1"/>
</dbReference>
<reference evidence="13" key="1">
    <citation type="submission" date="2017-02" db="EMBL/GenBank/DDBJ databases">
        <title>Comparative genomics and description of representatives of a novel lineage of planctomycetes thriving in anoxic sediments.</title>
        <authorList>
            <person name="Spring S."/>
            <person name="Bunk B."/>
            <person name="Sproer C."/>
            <person name="Klenk H.-P."/>
        </authorList>
    </citation>
    <scope>NUCLEOTIDE SEQUENCE [LARGE SCALE GENOMIC DNA]</scope>
    <source>
        <strain evidence="13">L21-RPul-D3</strain>
    </source>
</reference>
<feature type="active site" description="O-(3'-phospho-DNA)-tyrosine intermediate" evidence="9">
    <location>
        <position position="286"/>
    </location>
</feature>
<dbReference type="InterPro" id="IPR044068">
    <property type="entry name" value="CB"/>
</dbReference>
<dbReference type="Pfam" id="PF02899">
    <property type="entry name" value="Phage_int_SAM_1"/>
    <property type="match status" value="1"/>
</dbReference>
<dbReference type="PROSITE" id="PS51898">
    <property type="entry name" value="TYR_RECOMBINASE"/>
    <property type="match status" value="1"/>
</dbReference>
<evidence type="ECO:0000313" key="12">
    <source>
        <dbReference type="EMBL" id="AQQ09928.1"/>
    </source>
</evidence>
<feature type="domain" description="Tyr recombinase" evidence="10">
    <location>
        <begin position="113"/>
        <end position="299"/>
    </location>
</feature>
<organism evidence="12 13">
    <name type="scientific">Sedimentisphaera cyanobacteriorum</name>
    <dbReference type="NCBI Taxonomy" id="1940790"/>
    <lineage>
        <taxon>Bacteria</taxon>
        <taxon>Pseudomonadati</taxon>
        <taxon>Planctomycetota</taxon>
        <taxon>Phycisphaerae</taxon>
        <taxon>Sedimentisphaerales</taxon>
        <taxon>Sedimentisphaeraceae</taxon>
        <taxon>Sedimentisphaera</taxon>
    </lineage>
</organism>
<evidence type="ECO:0000256" key="8">
    <source>
        <dbReference type="ARBA" id="ARBA00023306"/>
    </source>
</evidence>
<dbReference type="STRING" id="1940790.L21SP3_01749"/>
<evidence type="ECO:0000256" key="2">
    <source>
        <dbReference type="ARBA" id="ARBA00022490"/>
    </source>
</evidence>
<proteinExistence type="inferred from homology"/>
<gene>
    <name evidence="9 12" type="primary">xerC</name>
    <name evidence="12" type="ORF">L21SP3_01749</name>
</gene>
<dbReference type="OrthoDB" id="9801717at2"/>
<protein>
    <recommendedName>
        <fullName evidence="9">Tyrosine recombinase XerC</fullName>
    </recommendedName>
</protein>
<name>A0A1Q2HR40_9BACT</name>
<evidence type="ECO:0000256" key="5">
    <source>
        <dbReference type="ARBA" id="ARBA00022908"/>
    </source>
</evidence>
<comment type="subunit">
    <text evidence="9">Forms a cyclic heterotetrameric complex composed of two molecules of XerC and two molecules of XerD.</text>
</comment>
<keyword evidence="13" id="KW-1185">Reference proteome</keyword>
<dbReference type="GO" id="GO:0006313">
    <property type="term" value="P:DNA transposition"/>
    <property type="evidence" value="ECO:0007669"/>
    <property type="project" value="UniProtKB-UniRule"/>
</dbReference>
<evidence type="ECO:0000256" key="4">
    <source>
        <dbReference type="ARBA" id="ARBA00022829"/>
    </source>
</evidence>
<keyword evidence="3 9" id="KW-0132">Cell division</keyword>
<evidence type="ECO:0000256" key="6">
    <source>
        <dbReference type="ARBA" id="ARBA00023125"/>
    </source>
</evidence>
<sequence length="312" mass="35219">MSDYSEKNEAAVSEFLEFLRCQRGSAELTVSSYRNDLKDFADFLSEEEFGSIFDAGPEIIRAYLTRCSLEGLGKKSAARRVSSLRSFYKHLLQSGKISINPITGLRTPKPDGKLPNFLTEKEIDYLLSEQDLSTWLGARDKAILEVLYGGGLRISELTGLCRSSFKSGGRIVKVRGKGSRERLCPLGERAKRAVEDYIKLAENHFREKGGAFDQEAVFLNRFGRRLQDGGIRKMLKKYLLKAGLSKSATPHTLRHSYATHLLDHNADLRSVQELLGHKSIAATQVYTHLTTKRLKDVYKKAHPRDSFSRQDK</sequence>
<accession>A0A1Q2HR40</accession>
<keyword evidence="7 9" id="KW-0233">DNA recombination</keyword>
<keyword evidence="5 9" id="KW-0229">DNA integration</keyword>
<dbReference type="AlphaFoldDB" id="A0A1Q2HR40"/>
<evidence type="ECO:0000256" key="9">
    <source>
        <dbReference type="HAMAP-Rule" id="MF_01808"/>
    </source>
</evidence>
<comment type="function">
    <text evidence="9">Site-specific tyrosine recombinase, which acts by catalyzing the cutting and rejoining of the recombining DNA molecules. The XerC-XerD complex is essential to convert dimers of the bacterial chromosome into monomers to permit their segregation at cell division. It also contributes to the segregational stability of plasmids.</text>
</comment>
<keyword evidence="2 9" id="KW-0963">Cytoplasm</keyword>
<dbReference type="InterPro" id="IPR023009">
    <property type="entry name" value="Tyrosine_recombinase_XerC/XerD"/>
</dbReference>
<dbReference type="Pfam" id="PF00589">
    <property type="entry name" value="Phage_integrase"/>
    <property type="match status" value="1"/>
</dbReference>
<dbReference type="Gene3D" id="1.10.150.130">
    <property type="match status" value="1"/>
</dbReference>
<dbReference type="PANTHER" id="PTHR30349:SF77">
    <property type="entry name" value="TYROSINE RECOMBINASE XERC"/>
    <property type="match status" value="1"/>
</dbReference>
<dbReference type="SUPFAM" id="SSF56349">
    <property type="entry name" value="DNA breaking-rejoining enzymes"/>
    <property type="match status" value="1"/>
</dbReference>
<dbReference type="KEGG" id="pbu:L21SP3_01749"/>
<keyword evidence="8 9" id="KW-0131">Cell cycle</keyword>
<keyword evidence="6 9" id="KW-0238">DNA-binding</keyword>
<dbReference type="GO" id="GO:0005737">
    <property type="term" value="C:cytoplasm"/>
    <property type="evidence" value="ECO:0007669"/>
    <property type="project" value="UniProtKB-SubCell"/>
</dbReference>
<dbReference type="PANTHER" id="PTHR30349">
    <property type="entry name" value="PHAGE INTEGRASE-RELATED"/>
    <property type="match status" value="1"/>
</dbReference>
<comment type="subcellular location">
    <subcellularLocation>
        <location evidence="1 9">Cytoplasm</location>
    </subcellularLocation>
</comment>
<dbReference type="InterPro" id="IPR011010">
    <property type="entry name" value="DNA_brk_join_enz"/>
</dbReference>
<dbReference type="Proteomes" id="UP000188273">
    <property type="component" value="Chromosome"/>
</dbReference>